<proteinExistence type="predicted"/>
<evidence type="ECO:0000256" key="1">
    <source>
        <dbReference type="PROSITE-ProRule" id="PRU00703"/>
    </source>
</evidence>
<dbReference type="SMART" id="SM00116">
    <property type="entry name" value="CBS"/>
    <property type="match status" value="1"/>
</dbReference>
<dbReference type="Gene3D" id="3.10.580.10">
    <property type="entry name" value="CBS-domain"/>
    <property type="match status" value="1"/>
</dbReference>
<feature type="domain" description="CBS" evidence="2">
    <location>
        <begin position="55"/>
        <end position="111"/>
    </location>
</feature>
<dbReference type="AlphaFoldDB" id="A0A7C0VAV6"/>
<evidence type="ECO:0000259" key="2">
    <source>
        <dbReference type="PROSITE" id="PS51371"/>
    </source>
</evidence>
<dbReference type="EMBL" id="DQWE01000274">
    <property type="protein sequence ID" value="HDI83276.1"/>
    <property type="molecule type" value="Genomic_DNA"/>
</dbReference>
<dbReference type="Pfam" id="PF00571">
    <property type="entry name" value="CBS"/>
    <property type="match status" value="1"/>
</dbReference>
<gene>
    <name evidence="3" type="ORF">ENF18_05745</name>
</gene>
<dbReference type="PROSITE" id="PS51371">
    <property type="entry name" value="CBS"/>
    <property type="match status" value="1"/>
</dbReference>
<evidence type="ECO:0000313" key="3">
    <source>
        <dbReference type="EMBL" id="HDI83276.1"/>
    </source>
</evidence>
<dbReference type="InterPro" id="IPR046342">
    <property type="entry name" value="CBS_dom_sf"/>
</dbReference>
<dbReference type="Proteomes" id="UP000885847">
    <property type="component" value="Unassembled WGS sequence"/>
</dbReference>
<sequence length="117" mass="13197">NPNTRIAVMQDKNGVFKGFTTIRAVGSVAFPLMAGIDEIGYDFFVRMVSRKVEDIITYTNLYVSPEETLDRAVERMLNYNLDELPVVENKRCLGIITMADILEVWADKEAMTGGMIE</sequence>
<keyword evidence="1" id="KW-0129">CBS domain</keyword>
<comment type="caution">
    <text evidence="3">The sequence shown here is derived from an EMBL/GenBank/DDBJ whole genome shotgun (WGS) entry which is preliminary data.</text>
</comment>
<organism evidence="3">
    <name type="scientific">candidate division WOR-3 bacterium</name>
    <dbReference type="NCBI Taxonomy" id="2052148"/>
    <lineage>
        <taxon>Bacteria</taxon>
        <taxon>Bacteria division WOR-3</taxon>
    </lineage>
</organism>
<name>A0A7C0VAV6_UNCW3</name>
<dbReference type="SUPFAM" id="SSF54631">
    <property type="entry name" value="CBS-domain pair"/>
    <property type="match status" value="1"/>
</dbReference>
<feature type="non-terminal residue" evidence="3">
    <location>
        <position position="1"/>
    </location>
</feature>
<reference evidence="3" key="1">
    <citation type="journal article" date="2020" name="mSystems">
        <title>Genome- and Community-Level Interaction Insights into Carbon Utilization and Element Cycling Functions of Hydrothermarchaeota in Hydrothermal Sediment.</title>
        <authorList>
            <person name="Zhou Z."/>
            <person name="Liu Y."/>
            <person name="Xu W."/>
            <person name="Pan J."/>
            <person name="Luo Z.H."/>
            <person name="Li M."/>
        </authorList>
    </citation>
    <scope>NUCLEOTIDE SEQUENCE [LARGE SCALE GENOMIC DNA]</scope>
    <source>
        <strain evidence="3">HyVt-102</strain>
    </source>
</reference>
<protein>
    <submittedName>
        <fullName evidence="3">CBS domain-containing protein</fullName>
    </submittedName>
</protein>
<dbReference type="InterPro" id="IPR000644">
    <property type="entry name" value="CBS_dom"/>
</dbReference>
<accession>A0A7C0VAV6</accession>